<comment type="caution">
    <text evidence="2">The sequence shown here is derived from an EMBL/GenBank/DDBJ whole genome shotgun (WGS) entry which is preliminary data.</text>
</comment>
<evidence type="ECO:0000313" key="3">
    <source>
        <dbReference type="Proteomes" id="UP001595868"/>
    </source>
</evidence>
<reference evidence="3" key="1">
    <citation type="journal article" date="2019" name="Int. J. Syst. Evol. Microbiol.">
        <title>The Global Catalogue of Microorganisms (GCM) 10K type strain sequencing project: providing services to taxonomists for standard genome sequencing and annotation.</title>
        <authorList>
            <consortium name="The Broad Institute Genomics Platform"/>
            <consortium name="The Broad Institute Genome Sequencing Center for Infectious Disease"/>
            <person name="Wu L."/>
            <person name="Ma J."/>
        </authorList>
    </citation>
    <scope>NUCLEOTIDE SEQUENCE [LARGE SCALE GENOMIC DNA]</scope>
    <source>
        <strain evidence="3">2902at01</strain>
    </source>
</reference>
<gene>
    <name evidence="2" type="ORF">ACFOX0_01755</name>
</gene>
<feature type="region of interest" description="Disordered" evidence="1">
    <location>
        <begin position="1"/>
        <end position="60"/>
    </location>
</feature>
<dbReference type="EMBL" id="JBHSBN010000001">
    <property type="protein sequence ID" value="MFC4104666.1"/>
    <property type="molecule type" value="Genomic_DNA"/>
</dbReference>
<organism evidence="2 3">
    <name type="scientific">Micromonospora zhanjiangensis</name>
    <dbReference type="NCBI Taxonomy" id="1522057"/>
    <lineage>
        <taxon>Bacteria</taxon>
        <taxon>Bacillati</taxon>
        <taxon>Actinomycetota</taxon>
        <taxon>Actinomycetes</taxon>
        <taxon>Micromonosporales</taxon>
        <taxon>Micromonosporaceae</taxon>
        <taxon>Micromonospora</taxon>
    </lineage>
</organism>
<name>A0ABV8KF58_9ACTN</name>
<accession>A0ABV8KF58</accession>
<sequence>MDRLDEPRRPASAARPTRPERRADDAPVLPERSADDTDHGWGERSDSNDDRLLADRPPHW</sequence>
<dbReference type="RefSeq" id="WP_377541594.1">
    <property type="nucleotide sequence ID" value="NZ_JBHSBN010000001.1"/>
</dbReference>
<evidence type="ECO:0000313" key="2">
    <source>
        <dbReference type="EMBL" id="MFC4104666.1"/>
    </source>
</evidence>
<evidence type="ECO:0000256" key="1">
    <source>
        <dbReference type="SAM" id="MobiDB-lite"/>
    </source>
</evidence>
<proteinExistence type="predicted"/>
<feature type="compositionally biased region" description="Basic and acidic residues" evidence="1">
    <location>
        <begin position="32"/>
        <end position="60"/>
    </location>
</feature>
<protein>
    <submittedName>
        <fullName evidence="2">Uncharacterized protein</fullName>
    </submittedName>
</protein>
<dbReference type="Proteomes" id="UP001595868">
    <property type="component" value="Unassembled WGS sequence"/>
</dbReference>
<keyword evidence="3" id="KW-1185">Reference proteome</keyword>